<protein>
    <submittedName>
        <fullName evidence="2">Uncharacterized protein</fullName>
    </submittedName>
</protein>
<feature type="region of interest" description="Disordered" evidence="1">
    <location>
        <begin position="1"/>
        <end position="48"/>
    </location>
</feature>
<dbReference type="EMBL" id="BMQL01000021">
    <property type="protein sequence ID" value="GGR17753.1"/>
    <property type="molecule type" value="Genomic_DNA"/>
</dbReference>
<feature type="region of interest" description="Disordered" evidence="1">
    <location>
        <begin position="74"/>
        <end position="97"/>
    </location>
</feature>
<dbReference type="AlphaFoldDB" id="A0A918CEY1"/>
<feature type="compositionally biased region" description="Basic and acidic residues" evidence="1">
    <location>
        <begin position="29"/>
        <end position="45"/>
    </location>
</feature>
<keyword evidence="3" id="KW-1185">Reference proteome</keyword>
<proteinExistence type="predicted"/>
<evidence type="ECO:0000313" key="3">
    <source>
        <dbReference type="Proteomes" id="UP000603865"/>
    </source>
</evidence>
<feature type="compositionally biased region" description="Basic and acidic residues" evidence="1">
    <location>
        <begin position="1"/>
        <end position="14"/>
    </location>
</feature>
<sequence length="97" mass="10841">MKEARLRFSMKEDPVASTTLLSPVDGETDQNKDHPLATKDIHDSPQKPVARLPLLASDGKVFPNIRKGAGVITRDTESHRFSSEDRVKDVGREKFRA</sequence>
<name>A0A918CEY1_9DEIO</name>
<reference evidence="2" key="1">
    <citation type="journal article" date="2014" name="Int. J. Syst. Evol. Microbiol.">
        <title>Complete genome sequence of Corynebacterium casei LMG S-19264T (=DSM 44701T), isolated from a smear-ripened cheese.</title>
        <authorList>
            <consortium name="US DOE Joint Genome Institute (JGI-PGF)"/>
            <person name="Walter F."/>
            <person name="Albersmeier A."/>
            <person name="Kalinowski J."/>
            <person name="Ruckert C."/>
        </authorList>
    </citation>
    <scope>NUCLEOTIDE SEQUENCE</scope>
    <source>
        <strain evidence="2">JCM 31311</strain>
    </source>
</reference>
<comment type="caution">
    <text evidence="2">The sequence shown here is derived from an EMBL/GenBank/DDBJ whole genome shotgun (WGS) entry which is preliminary data.</text>
</comment>
<accession>A0A918CEY1</accession>
<gene>
    <name evidence="2" type="ORF">GCM10008957_33100</name>
</gene>
<evidence type="ECO:0000313" key="2">
    <source>
        <dbReference type="EMBL" id="GGR17753.1"/>
    </source>
</evidence>
<organism evidence="2 3">
    <name type="scientific">Deinococcus ruber</name>
    <dbReference type="NCBI Taxonomy" id="1848197"/>
    <lineage>
        <taxon>Bacteria</taxon>
        <taxon>Thermotogati</taxon>
        <taxon>Deinococcota</taxon>
        <taxon>Deinococci</taxon>
        <taxon>Deinococcales</taxon>
        <taxon>Deinococcaceae</taxon>
        <taxon>Deinococcus</taxon>
    </lineage>
</organism>
<reference evidence="2" key="2">
    <citation type="submission" date="2020-09" db="EMBL/GenBank/DDBJ databases">
        <authorList>
            <person name="Sun Q."/>
            <person name="Ohkuma M."/>
        </authorList>
    </citation>
    <scope>NUCLEOTIDE SEQUENCE</scope>
    <source>
        <strain evidence="2">JCM 31311</strain>
    </source>
</reference>
<dbReference type="Proteomes" id="UP000603865">
    <property type="component" value="Unassembled WGS sequence"/>
</dbReference>
<evidence type="ECO:0000256" key="1">
    <source>
        <dbReference type="SAM" id="MobiDB-lite"/>
    </source>
</evidence>